<name>A0A4R6JKW3_9ACTN</name>
<dbReference type="AlphaFoldDB" id="A0A4R6JKW3"/>
<dbReference type="EMBL" id="SNWR01000001">
    <property type="protein sequence ID" value="TDO36914.1"/>
    <property type="molecule type" value="Genomic_DNA"/>
</dbReference>
<sequence length="87" mass="9458">MRDPPVTGDAGGMSDDGKAAVSAKEAQALDHVARSVRDRYPGVPTEAIAERVRSAHQRYADARVRDFVPLLVERELMAELRASGRPS</sequence>
<feature type="region of interest" description="Disordered" evidence="1">
    <location>
        <begin position="1"/>
        <end position="33"/>
    </location>
</feature>
<dbReference type="Gene3D" id="1.10.8.1060">
    <property type="entry name" value="Corynebacterium glutamicum thioredoxin-dependent arsenate reductase, N-terminal domain"/>
    <property type="match status" value="1"/>
</dbReference>
<dbReference type="Proteomes" id="UP000294901">
    <property type="component" value="Unassembled WGS sequence"/>
</dbReference>
<evidence type="ECO:0000256" key="1">
    <source>
        <dbReference type="SAM" id="MobiDB-lite"/>
    </source>
</evidence>
<dbReference type="NCBIfam" id="NF046112">
    <property type="entry name" value="MSMEG_6209_Nter"/>
    <property type="match status" value="1"/>
</dbReference>
<proteinExistence type="predicted"/>
<evidence type="ECO:0000313" key="3">
    <source>
        <dbReference type="Proteomes" id="UP000294901"/>
    </source>
</evidence>
<organism evidence="2 3">
    <name type="scientific">Paractinoplanes brasiliensis</name>
    <dbReference type="NCBI Taxonomy" id="52695"/>
    <lineage>
        <taxon>Bacteria</taxon>
        <taxon>Bacillati</taxon>
        <taxon>Actinomycetota</taxon>
        <taxon>Actinomycetes</taxon>
        <taxon>Micromonosporales</taxon>
        <taxon>Micromonosporaceae</taxon>
        <taxon>Paractinoplanes</taxon>
    </lineage>
</organism>
<keyword evidence="3" id="KW-1185">Reference proteome</keyword>
<reference evidence="2 3" key="1">
    <citation type="submission" date="2019-03" db="EMBL/GenBank/DDBJ databases">
        <title>Sequencing the genomes of 1000 actinobacteria strains.</title>
        <authorList>
            <person name="Klenk H.-P."/>
        </authorList>
    </citation>
    <scope>NUCLEOTIDE SEQUENCE [LARGE SCALE GENOMIC DNA]</scope>
    <source>
        <strain evidence="2 3">DSM 43805</strain>
    </source>
</reference>
<evidence type="ECO:0000313" key="2">
    <source>
        <dbReference type="EMBL" id="TDO36914.1"/>
    </source>
</evidence>
<protein>
    <recommendedName>
        <fullName evidence="4">DUF3562 domain-containing protein</fullName>
    </recommendedName>
</protein>
<evidence type="ECO:0008006" key="4">
    <source>
        <dbReference type="Google" id="ProtNLM"/>
    </source>
</evidence>
<comment type="caution">
    <text evidence="2">The sequence shown here is derived from an EMBL/GenBank/DDBJ whole genome shotgun (WGS) entry which is preliminary data.</text>
</comment>
<accession>A0A4R6JKW3</accession>
<gene>
    <name evidence="2" type="ORF">C8E87_0502</name>
</gene>